<reference evidence="2" key="1">
    <citation type="submission" date="2016-10" db="EMBL/GenBank/DDBJ databases">
        <authorList>
            <person name="Varghese N."/>
            <person name="Submissions S."/>
        </authorList>
    </citation>
    <scope>NUCLEOTIDE SEQUENCE [LARGE SCALE GENOMIC DNA]</scope>
    <source>
        <strain evidence="2">IBRC-M10078</strain>
    </source>
</reference>
<dbReference type="SUPFAM" id="SSF53474">
    <property type="entry name" value="alpha/beta-Hydrolases"/>
    <property type="match status" value="1"/>
</dbReference>
<dbReference type="Gene3D" id="3.40.50.1820">
    <property type="entry name" value="alpha/beta hydrolase"/>
    <property type="match status" value="1"/>
</dbReference>
<dbReference type="AlphaFoldDB" id="A0A1H0SYU5"/>
<organism evidence="1 2">
    <name type="scientific">Litchfieldia salsa</name>
    <dbReference type="NCBI Taxonomy" id="930152"/>
    <lineage>
        <taxon>Bacteria</taxon>
        <taxon>Bacillati</taxon>
        <taxon>Bacillota</taxon>
        <taxon>Bacilli</taxon>
        <taxon>Bacillales</taxon>
        <taxon>Bacillaceae</taxon>
        <taxon>Litchfieldia</taxon>
    </lineage>
</organism>
<dbReference type="Proteomes" id="UP000199159">
    <property type="component" value="Unassembled WGS sequence"/>
</dbReference>
<name>A0A1H0SYU5_9BACI</name>
<accession>A0A1H0SYU5</accession>
<protein>
    <recommendedName>
        <fullName evidence="3">Alpha/beta hydrolase</fullName>
    </recommendedName>
</protein>
<evidence type="ECO:0000313" key="2">
    <source>
        <dbReference type="Proteomes" id="UP000199159"/>
    </source>
</evidence>
<dbReference type="STRING" id="930152.SAMN05216565_103195"/>
<sequence>MTSKNIEKLLTLGSAKLMINNEMIGAKNVPFRLLEQKEESNHLVIVLPGAGYTTQAPLLHFTTALFYNKGFDVLHINYTFSREELSDLNESDFARDIKHTIDHAITDKKYSHYYIVAKSIGTKAVGYLLDHEMLEDAKIVWLTPLLQNDKVYNAMVNTVNQGLSIFGGEDRHCFIVERFEKLKNNHNLILKVVEGGNHRLELDHDPLKSIEILKSVISSINDF</sequence>
<gene>
    <name evidence="1" type="ORF">SAMN05216565_103195</name>
</gene>
<proteinExistence type="predicted"/>
<evidence type="ECO:0008006" key="3">
    <source>
        <dbReference type="Google" id="ProtNLM"/>
    </source>
</evidence>
<dbReference type="EMBL" id="FNJU01000003">
    <property type="protein sequence ID" value="SDP46973.1"/>
    <property type="molecule type" value="Genomic_DNA"/>
</dbReference>
<dbReference type="InterPro" id="IPR029058">
    <property type="entry name" value="AB_hydrolase_fold"/>
</dbReference>
<evidence type="ECO:0000313" key="1">
    <source>
        <dbReference type="EMBL" id="SDP46973.1"/>
    </source>
</evidence>
<keyword evidence="2" id="KW-1185">Reference proteome</keyword>
<dbReference type="RefSeq" id="WP_238457211.1">
    <property type="nucleotide sequence ID" value="NZ_FNJU01000003.1"/>
</dbReference>